<keyword evidence="4" id="KW-0238">DNA-binding</keyword>
<keyword evidence="2" id="KW-0663">Pyridoxal phosphate</keyword>
<dbReference type="GO" id="GO:0030170">
    <property type="term" value="F:pyridoxal phosphate binding"/>
    <property type="evidence" value="ECO:0007669"/>
    <property type="project" value="InterPro"/>
</dbReference>
<dbReference type="InterPro" id="IPR036388">
    <property type="entry name" value="WH-like_DNA-bd_sf"/>
</dbReference>
<dbReference type="Proteomes" id="UP000023268">
    <property type="component" value="Unassembled WGS sequence"/>
</dbReference>
<evidence type="ECO:0000256" key="3">
    <source>
        <dbReference type="ARBA" id="ARBA00023015"/>
    </source>
</evidence>
<proteinExistence type="inferred from homology"/>
<feature type="domain" description="HTH gntR-type" evidence="6">
    <location>
        <begin position="14"/>
        <end position="82"/>
    </location>
</feature>
<comment type="similarity">
    <text evidence="1">In the C-terminal section; belongs to the class-I pyridoxal-phosphate-dependent aminotransferase family.</text>
</comment>
<dbReference type="InterPro" id="IPR004839">
    <property type="entry name" value="Aminotransferase_I/II_large"/>
</dbReference>
<dbReference type="SUPFAM" id="SSF53383">
    <property type="entry name" value="PLP-dependent transferases"/>
    <property type="match status" value="1"/>
</dbReference>
<dbReference type="Pfam" id="PF00155">
    <property type="entry name" value="Aminotran_1_2"/>
    <property type="match status" value="1"/>
</dbReference>
<evidence type="ECO:0000256" key="1">
    <source>
        <dbReference type="ARBA" id="ARBA00005384"/>
    </source>
</evidence>
<reference evidence="7 8" key="1">
    <citation type="submission" date="2014-02" db="EMBL/GenBank/DDBJ databases">
        <title>Draft Genome of Hylemonella gracilis isolated from the Niagara River.</title>
        <authorList>
            <person name="Pawlowski D.R."/>
            <person name="Koudelka G.B."/>
        </authorList>
    </citation>
    <scope>NUCLEOTIDE SEQUENCE [LARGE SCALE GENOMIC DNA]</scope>
    <source>
        <strain evidence="7 8">Niagara R</strain>
    </source>
</reference>
<organism evidence="7 8">
    <name type="scientific">Hylemonella gracilis str. Niagara R</name>
    <dbReference type="NCBI Taxonomy" id="1458275"/>
    <lineage>
        <taxon>Bacteria</taxon>
        <taxon>Pseudomonadati</taxon>
        <taxon>Pseudomonadota</taxon>
        <taxon>Betaproteobacteria</taxon>
        <taxon>Burkholderiales</taxon>
        <taxon>Comamonadaceae</taxon>
        <taxon>Hylemonella</taxon>
    </lineage>
</organism>
<name>A0A016XE56_9BURK</name>
<keyword evidence="3" id="KW-0805">Transcription regulation</keyword>
<gene>
    <name evidence="7" type="ORF">AZ34_03235</name>
</gene>
<dbReference type="AlphaFoldDB" id="A0A016XE56"/>
<dbReference type="InterPro" id="IPR036390">
    <property type="entry name" value="WH_DNA-bd_sf"/>
</dbReference>
<dbReference type="STRING" id="1458275.AZ34_03235"/>
<comment type="caution">
    <text evidence="7">The sequence shown here is derived from an EMBL/GenBank/DDBJ whole genome shotgun (WGS) entry which is preliminary data.</text>
</comment>
<dbReference type="InterPro" id="IPR000524">
    <property type="entry name" value="Tscrpt_reg_HTH_GntR"/>
</dbReference>
<dbReference type="InterPro" id="IPR015424">
    <property type="entry name" value="PyrdxlP-dep_Trfase"/>
</dbReference>
<protein>
    <submittedName>
        <fullName evidence="7">GntR family transcriptional regulator</fullName>
    </submittedName>
</protein>
<evidence type="ECO:0000256" key="2">
    <source>
        <dbReference type="ARBA" id="ARBA00022898"/>
    </source>
</evidence>
<dbReference type="PANTHER" id="PTHR46577">
    <property type="entry name" value="HTH-TYPE TRANSCRIPTIONAL REGULATORY PROTEIN GABR"/>
    <property type="match status" value="1"/>
</dbReference>
<dbReference type="PANTHER" id="PTHR46577:SF1">
    <property type="entry name" value="HTH-TYPE TRANSCRIPTIONAL REGULATORY PROTEIN GABR"/>
    <property type="match status" value="1"/>
</dbReference>
<dbReference type="CDD" id="cd00609">
    <property type="entry name" value="AAT_like"/>
    <property type="match status" value="1"/>
</dbReference>
<dbReference type="GO" id="GO:0003700">
    <property type="term" value="F:DNA-binding transcription factor activity"/>
    <property type="evidence" value="ECO:0007669"/>
    <property type="project" value="InterPro"/>
</dbReference>
<evidence type="ECO:0000256" key="5">
    <source>
        <dbReference type="ARBA" id="ARBA00023163"/>
    </source>
</evidence>
<dbReference type="Pfam" id="PF00392">
    <property type="entry name" value="GntR"/>
    <property type="match status" value="1"/>
</dbReference>
<keyword evidence="5" id="KW-0804">Transcription</keyword>
<dbReference type="eggNOG" id="COG1167">
    <property type="taxonomic scope" value="Bacteria"/>
</dbReference>
<accession>A0A016XE56</accession>
<evidence type="ECO:0000259" key="6">
    <source>
        <dbReference type="PROSITE" id="PS50949"/>
    </source>
</evidence>
<dbReference type="Gene3D" id="3.40.640.10">
    <property type="entry name" value="Type I PLP-dependent aspartate aminotransferase-like (Major domain)"/>
    <property type="match status" value="1"/>
</dbReference>
<sequence>MIDHYFHLDFQRTRGLQEQLREALVGAILQGAFPPDEPLPSCRDLSRQLSVARNTVALVYESLLEKGFLQSRPRSGYYLHPDYRELATRPAATPAAGPDGDDGQDPTVGWARSPSWGERIRHPAGPHQGILRPSNWRQYQYPFAYGQADPSLFPATAWRRAARETLQSKQHRDFWISDAVDQDDPELITQLRTRVLPKRGIQAAPGEILVTQGSQNALYLLARLLMGPGVRVGLENPGFRDAWNVFAMQNADISLHDVDEHGLCIDERLADCDYVYVTPSHQVPTGVTLSAERRARLWQQAHAHDQVLIEDDYDADLDLSSHPPPALKAADRHGRVIYLSSFSKSLGPGLRLGYLVADEELVRELRALRRLMLRHAPLHAQRLLARFLAEGDYDAHLRRYRAAHARKHDALRHAIEQHLGACVYASGSGASAFWLQAPESISAQKLAWAASRRSVLIEPGAPHFFDAQPSDRHFRLGFSAIGAERIAPGIELLADVMGRV</sequence>
<evidence type="ECO:0000313" key="8">
    <source>
        <dbReference type="Proteomes" id="UP000023268"/>
    </source>
</evidence>
<dbReference type="GO" id="GO:0003677">
    <property type="term" value="F:DNA binding"/>
    <property type="evidence" value="ECO:0007669"/>
    <property type="project" value="UniProtKB-KW"/>
</dbReference>
<dbReference type="EMBL" id="JEMG01000001">
    <property type="protein sequence ID" value="EYC50185.1"/>
    <property type="molecule type" value="Genomic_DNA"/>
</dbReference>
<dbReference type="InterPro" id="IPR051446">
    <property type="entry name" value="HTH_trans_reg/aminotransferase"/>
</dbReference>
<dbReference type="SMART" id="SM00345">
    <property type="entry name" value="HTH_GNTR"/>
    <property type="match status" value="1"/>
</dbReference>
<evidence type="ECO:0000256" key="4">
    <source>
        <dbReference type="ARBA" id="ARBA00023125"/>
    </source>
</evidence>
<dbReference type="Gene3D" id="1.10.10.10">
    <property type="entry name" value="Winged helix-like DNA-binding domain superfamily/Winged helix DNA-binding domain"/>
    <property type="match status" value="1"/>
</dbReference>
<evidence type="ECO:0000313" key="7">
    <source>
        <dbReference type="EMBL" id="EYC50185.1"/>
    </source>
</evidence>
<dbReference type="InterPro" id="IPR015421">
    <property type="entry name" value="PyrdxlP-dep_Trfase_major"/>
</dbReference>
<dbReference type="SUPFAM" id="SSF46785">
    <property type="entry name" value="Winged helix' DNA-binding domain"/>
    <property type="match status" value="1"/>
</dbReference>
<dbReference type="CDD" id="cd07377">
    <property type="entry name" value="WHTH_GntR"/>
    <property type="match status" value="1"/>
</dbReference>
<dbReference type="PROSITE" id="PS50949">
    <property type="entry name" value="HTH_GNTR"/>
    <property type="match status" value="1"/>
</dbReference>